<keyword evidence="1" id="KW-0378">Hydrolase</keyword>
<dbReference type="InterPro" id="IPR024078">
    <property type="entry name" value="LmbE-like_dom_sf"/>
</dbReference>
<dbReference type="EMBL" id="UOGD01000078">
    <property type="protein sequence ID" value="VAX17404.1"/>
    <property type="molecule type" value="Genomic_DNA"/>
</dbReference>
<proteinExistence type="predicted"/>
<gene>
    <name evidence="1" type="ORF">MNBD_IGNAVI01-1198</name>
</gene>
<dbReference type="Gene3D" id="3.40.50.10320">
    <property type="entry name" value="LmbE-like"/>
    <property type="match status" value="1"/>
</dbReference>
<protein>
    <submittedName>
        <fullName evidence="1">Glucosamine-6-phosphate deaminase</fullName>
        <ecNumber evidence="1">3.5.99.6</ecNumber>
    </submittedName>
</protein>
<dbReference type="GO" id="GO:0006044">
    <property type="term" value="P:N-acetylglucosamine metabolic process"/>
    <property type="evidence" value="ECO:0007669"/>
    <property type="project" value="InterPro"/>
</dbReference>
<organism evidence="1">
    <name type="scientific">hydrothermal vent metagenome</name>
    <dbReference type="NCBI Taxonomy" id="652676"/>
    <lineage>
        <taxon>unclassified sequences</taxon>
        <taxon>metagenomes</taxon>
        <taxon>ecological metagenomes</taxon>
    </lineage>
</organism>
<dbReference type="InterPro" id="IPR018321">
    <property type="entry name" value="Glucosamine6P_isomerase_CS"/>
</dbReference>
<dbReference type="PANTHER" id="PTHR42892">
    <property type="entry name" value="GLUCOSAMINE-6-PHOSPHATE DEAMINASE-LIKE PROTEIN BT_0258-RELATED"/>
    <property type="match status" value="1"/>
</dbReference>
<dbReference type="InterPro" id="IPR052960">
    <property type="entry name" value="GlcN6P_deaminase-like"/>
</dbReference>
<name>A0A3B1C075_9ZZZZ</name>
<accession>A0A3B1C075</accession>
<dbReference type="Gene3D" id="3.40.50.1360">
    <property type="match status" value="1"/>
</dbReference>
<dbReference type="PANTHER" id="PTHR42892:SF1">
    <property type="entry name" value="GLUCOSAMINE-6-PHOSPHATE ISOMERASE"/>
    <property type="match status" value="1"/>
</dbReference>
<dbReference type="InterPro" id="IPR037171">
    <property type="entry name" value="NagB/RpiA_transferase-like"/>
</dbReference>
<dbReference type="SUPFAM" id="SSF102588">
    <property type="entry name" value="LmbE-like"/>
    <property type="match status" value="1"/>
</dbReference>
<dbReference type="SUPFAM" id="SSF100950">
    <property type="entry name" value="NagB/RpiA/CoA transferase-like"/>
    <property type="match status" value="1"/>
</dbReference>
<dbReference type="PROSITE" id="PS01161">
    <property type="entry name" value="GLC_GALNAC_ISOMERASE"/>
    <property type="match status" value="1"/>
</dbReference>
<dbReference type="AlphaFoldDB" id="A0A3B1C075"/>
<dbReference type="EC" id="3.5.99.6" evidence="1"/>
<reference evidence="1" key="1">
    <citation type="submission" date="2018-06" db="EMBL/GenBank/DDBJ databases">
        <authorList>
            <person name="Zhirakovskaya E."/>
        </authorList>
    </citation>
    <scope>NUCLEOTIDE SEQUENCE</scope>
</reference>
<evidence type="ECO:0000313" key="1">
    <source>
        <dbReference type="EMBL" id="VAX17404.1"/>
    </source>
</evidence>
<sequence length="790" mass="91451">MSNVSKDRQHTSELTSKVENYYLDRSEKKLQYKPTEFIPVIQVNNFPELGKLTALRFVEWLQDNPDGVVSLPTGKTPEHFIKWVSKILNEWDSKFIQDILSEVGIDTSKQPDLSKIRFVQIDEFYPIDSAQHNSFYYYIKKYYFKNLGFDKSKALLLNINDIETPENLPLDEIFPENKVDLSLRTRYARNRLERLQKRTIELVDEFCTNYEKHIREMGGIGFFLGGIGPDGHIGFNVKGSDHYSTTRLIQTNYETQAAAASDLGGIEIAKNRLVITIGLDTITYNPDATAIIIAAGEAKSNIIRDSIQNPQTNQYPATVLQKLKNGRFYLTNGAALRLIERRYTDMTKEDPLSKVTIERGVINLVVEKRKTLTELTKEDYKLDKIAALIMEKTKRSPFEIGKEIRKEILERFETGLEPVENQTILHTAPHHDDIMLGYLPYINHLVRTPTNNHHFTYLTSGFTAVTNIFMLELMNNLKVCLKQQSFTKRFKDGYFDPSFIEGKNRDVALYLDGIAAHSITMRNEAVSRRLVRNMIEIFEEDNPVYLTDRVDELINYFETQYPGKKDIQYVQKLKGMQREWEVEVLWAYYGFSVEDVSHLRLGFYQGDIFTENPEMTRDVLPILDLLKKVKPTIVTVALDPEGSGPDTHYKVLQAVSEALRLYEKETGISDIKVWGYRNVWFRFHPAEANIYIPVSLNSFAITDNTFMKSFGSQKDASFPSWEYDGPFSRLAQIVQVDQYNIIRSCLGKEYFLEHDFKRVRAAKGMVFLKELTLNEFYDHSIELKKKTENI</sequence>
<dbReference type="GO" id="GO:0004342">
    <property type="term" value="F:glucosamine-6-phosphate deaminase activity"/>
    <property type="evidence" value="ECO:0007669"/>
    <property type="project" value="UniProtKB-EC"/>
</dbReference>